<dbReference type="Proteomes" id="UP000800041">
    <property type="component" value="Unassembled WGS sequence"/>
</dbReference>
<name>A0A6G1H152_9PEZI</name>
<reference evidence="4" key="1">
    <citation type="journal article" date="2020" name="Stud. Mycol.">
        <title>101 Dothideomycetes genomes: a test case for predicting lifestyles and emergence of pathogens.</title>
        <authorList>
            <person name="Haridas S."/>
            <person name="Albert R."/>
            <person name="Binder M."/>
            <person name="Bloem J."/>
            <person name="Labutti K."/>
            <person name="Salamov A."/>
            <person name="Andreopoulos B."/>
            <person name="Baker S."/>
            <person name="Barry K."/>
            <person name="Bills G."/>
            <person name="Bluhm B."/>
            <person name="Cannon C."/>
            <person name="Castanera R."/>
            <person name="Culley D."/>
            <person name="Daum C."/>
            <person name="Ezra D."/>
            <person name="Gonzalez J."/>
            <person name="Henrissat B."/>
            <person name="Kuo A."/>
            <person name="Liang C."/>
            <person name="Lipzen A."/>
            <person name="Lutzoni F."/>
            <person name="Magnuson J."/>
            <person name="Mondo S."/>
            <person name="Nolan M."/>
            <person name="Ohm R."/>
            <person name="Pangilinan J."/>
            <person name="Park H.-J."/>
            <person name="Ramirez L."/>
            <person name="Alfaro M."/>
            <person name="Sun H."/>
            <person name="Tritt A."/>
            <person name="Yoshinaga Y."/>
            <person name="Zwiers L.-H."/>
            <person name="Turgeon B."/>
            <person name="Goodwin S."/>
            <person name="Spatafora J."/>
            <person name="Crous P."/>
            <person name="Grigoriev I."/>
        </authorList>
    </citation>
    <scope>NUCLEOTIDE SEQUENCE</scope>
    <source>
        <strain evidence="4">CBS 113979</strain>
    </source>
</reference>
<dbReference type="PANTHER" id="PTHR10039">
    <property type="entry name" value="AMELOGENIN"/>
    <property type="match status" value="1"/>
</dbReference>
<dbReference type="InterPro" id="IPR056884">
    <property type="entry name" value="NPHP3-like_N"/>
</dbReference>
<proteinExistence type="predicted"/>
<feature type="compositionally biased region" description="Acidic residues" evidence="2">
    <location>
        <begin position="334"/>
        <end position="348"/>
    </location>
</feature>
<dbReference type="OrthoDB" id="448455at2759"/>
<keyword evidence="1" id="KW-0677">Repeat</keyword>
<dbReference type="Gene3D" id="3.40.50.300">
    <property type="entry name" value="P-loop containing nucleotide triphosphate hydrolases"/>
    <property type="match status" value="1"/>
</dbReference>
<dbReference type="InterPro" id="IPR027417">
    <property type="entry name" value="P-loop_NTPase"/>
</dbReference>
<dbReference type="EMBL" id="ML977154">
    <property type="protein sequence ID" value="KAF1986953.1"/>
    <property type="molecule type" value="Genomic_DNA"/>
</dbReference>
<gene>
    <name evidence="4" type="ORF">K402DRAFT_463084</name>
</gene>
<organism evidence="4 5">
    <name type="scientific">Aulographum hederae CBS 113979</name>
    <dbReference type="NCBI Taxonomy" id="1176131"/>
    <lineage>
        <taxon>Eukaryota</taxon>
        <taxon>Fungi</taxon>
        <taxon>Dikarya</taxon>
        <taxon>Ascomycota</taxon>
        <taxon>Pezizomycotina</taxon>
        <taxon>Dothideomycetes</taxon>
        <taxon>Pleosporomycetidae</taxon>
        <taxon>Aulographales</taxon>
        <taxon>Aulographaceae</taxon>
    </lineage>
</organism>
<dbReference type="PANTHER" id="PTHR10039:SF14">
    <property type="entry name" value="NACHT DOMAIN-CONTAINING PROTEIN"/>
    <property type="match status" value="1"/>
</dbReference>
<feature type="domain" description="Nephrocystin 3-like N-terminal" evidence="3">
    <location>
        <begin position="11"/>
        <end position="164"/>
    </location>
</feature>
<evidence type="ECO:0000259" key="3">
    <source>
        <dbReference type="Pfam" id="PF24883"/>
    </source>
</evidence>
<accession>A0A6G1H152</accession>
<dbReference type="AlphaFoldDB" id="A0A6G1H152"/>
<dbReference type="SUPFAM" id="SSF52540">
    <property type="entry name" value="P-loop containing nucleoside triphosphate hydrolases"/>
    <property type="match status" value="1"/>
</dbReference>
<evidence type="ECO:0000256" key="2">
    <source>
        <dbReference type="SAM" id="MobiDB-lite"/>
    </source>
</evidence>
<feature type="compositionally biased region" description="Basic and acidic residues" evidence="2">
    <location>
        <begin position="649"/>
        <end position="658"/>
    </location>
</feature>
<sequence length="1235" mass="139419">MCQGHVDQLVLLEDQYLSWTRNEQSLLWLCGGPGLGKTSLSHAIISDLKDRFLGHRRTAVAFFYFREEHDNLKSFRDALGCAAVQIAEQDATYCEQLSAELACGSDDDWTQCFADRYPSKSDAHLYLVLDGIDEANEEDTKAMTQLFRGIESQQMNIHICFTSRPTLKPLIPECNIITIEITKEHVASDMKLLIAARLRIMPRLHKFRRQTQRKIEEKLHDKADSMLYIEHMLRRLGAIGREKAVLRDIEKNMPDTLENLYALMLEECQKGRTHEQYLTLKKLFAWLAFSARPLTLEGASDLVKLTISEDEFDIDEEIFGRSARILEIRRGCEEDGQVDDDDDDVEEEAFGRDSNSEGKDTTDEGTNAPLTFQERSLRNYFRAVSVEENGLRTPPSTGHLEIFETIVTLLCAEEENGKSEKEKPRLRNNAANLWASHFIEIKLNQVSDEQVVAVLKGVIGIITNTNDVAGCFVKHDAPVYTSLNEDTGFVAKLQEWVDHVKQLEKVQLDQETKAWVDSVLDARKCMLPLARGHVLNWFKASSYHEAANIYVYAIYALMVAGEIDPGPEGVWASPQKNVEKVFNVFPDIKRSARTYSAVGEIFWWVDELDIALKYGEKSMATADKGPLDSFFNLFLLSRVKFDLAEKVGWEPSPKRGEGDGASSTWKQTGDGADQGTELGGGCAQDDGNEETVQETQCKTHHGNKEMSIPVEIQTEKTEVNQPGTPVKYGRDWMQEGICDMNTAISTLPSNWKEDKSLVTNMEDVLERRGLSENRLGRSDDAINSINESRSLRADVTNLSFFAIDSFAHFKNWDEDPIGSIELIKTLTTKERTTWFDWLYSWSDFEALHKLAKLAGDEGIQTLRQWHENYINAIRPRSAKLLAPRAALAEFHSVVLGNDETAITLLTDALNASYKTSIDPDSLNERFQSMRLRLADLLFTRFRASTKPSEKVACLDKLKGIPNPFRRNEQSLSLEFGHSNIEIMQAIMTRTVGSAIEYHTILEKCFSTCVAGLEDSIGWNDNDSLRLLAKVLACVGGLERDAAIALTLQFYMCDPDNYKNEDEVEGDVQEGMKAVEKEAEKEIHKDEEKVPIDVKTEEYAGEVEARKVVGEFVRNKEVIVTTIVTALKDSTLDSITTTIQESSTAVLPEQIAGTDQGAAHIEPTQEQTTEYDLSGLYISCDGKCGTDAINSWTQPYYMCIICGITDLCESWYQERLRMNKGHGCSYWRSWCGQDHM</sequence>
<evidence type="ECO:0000256" key="1">
    <source>
        <dbReference type="ARBA" id="ARBA00022737"/>
    </source>
</evidence>
<evidence type="ECO:0000313" key="4">
    <source>
        <dbReference type="EMBL" id="KAF1986953.1"/>
    </source>
</evidence>
<protein>
    <recommendedName>
        <fullName evidence="3">Nephrocystin 3-like N-terminal domain-containing protein</fullName>
    </recommendedName>
</protein>
<feature type="region of interest" description="Disordered" evidence="2">
    <location>
        <begin position="333"/>
        <end position="369"/>
    </location>
</feature>
<keyword evidence="5" id="KW-1185">Reference proteome</keyword>
<dbReference type="Pfam" id="PF24883">
    <property type="entry name" value="NPHP3_N"/>
    <property type="match status" value="1"/>
</dbReference>
<feature type="region of interest" description="Disordered" evidence="2">
    <location>
        <begin position="649"/>
        <end position="726"/>
    </location>
</feature>
<evidence type="ECO:0000313" key="5">
    <source>
        <dbReference type="Proteomes" id="UP000800041"/>
    </source>
</evidence>
<feature type="compositionally biased region" description="Basic and acidic residues" evidence="2">
    <location>
        <begin position="349"/>
        <end position="362"/>
    </location>
</feature>